<dbReference type="AlphaFoldDB" id="A0AAD4F8Q6"/>
<evidence type="ECO:0000256" key="2">
    <source>
        <dbReference type="SAM" id="SignalP"/>
    </source>
</evidence>
<keyword evidence="1" id="KW-1133">Transmembrane helix</keyword>
<feature type="chain" id="PRO_5042166894" description="EF-hand domain-containing protein" evidence="2">
    <location>
        <begin position="23"/>
        <end position="683"/>
    </location>
</feature>
<keyword evidence="2" id="KW-0732">Signal</keyword>
<name>A0AAD4F8Q6_9PLEO</name>
<sequence>MNSQSYHLDLLAMLLLASLVSGHPVIYKGMMLAARSSGQVTQDGSTELWASVVANVAPLMALVGERNAKEYMRVASSRTQLFLMASAPLGILSILVSAVRLSGPRLLRRLLGRESDRRSEALVELTPLSVEPATSAYTPGGVEIEPSFNRDRVAFVCGHLKETKNVKEAVEAFKKLALARNGKVDASRDFEAVIGLKDLHMSLEETARLVTSIITENSSIDSDLLMHASSASLSFRTTGISPSQTTLSAKTLYGLLKQTANTLAGLFFCFLMIGIQVLGYRQQSPAMNDTRLQALLMGIFGYVGIASFAFLLLALLQGEVHVEPQEVPDILNDAVWTISDARHAEHRLMTMPEQATLAIASPSNFTAEHRRKREAFTSLFTIALVGSYITYYLGLRAAPWWPIRQSLRNWSACEDIMKVSLEMAKQACRTKACSIPYIALQPPKFNSVPGGKFTSWGGIFRFQLMIYVPGLFWTARRSVDYVRTEQEFDMPNLYRDLFKLLHLCADYEGDITVHSVPELEGRQLSDTLCGPIYRFNKTQIPRKTTLADLLVLLRDISSVGHTSPKAYSLEQAILLPTIQLAAMYEDSHARAESVIGVYQSQHIDKLQLSGGGKWIDTLDQVLEREGVWAKFMQPKSSTAQTQPLGRDSTSGMFQGGVGNNQESQWLHGDRVGVSYDKNVLEFR</sequence>
<feature type="transmembrane region" description="Helical" evidence="1">
    <location>
        <begin position="292"/>
        <end position="316"/>
    </location>
</feature>
<feature type="signal peptide" evidence="2">
    <location>
        <begin position="1"/>
        <end position="22"/>
    </location>
</feature>
<feature type="transmembrane region" description="Helical" evidence="1">
    <location>
        <begin position="81"/>
        <end position="101"/>
    </location>
</feature>
<reference evidence="3" key="1">
    <citation type="submission" date="2021-07" db="EMBL/GenBank/DDBJ databases">
        <title>Genome Resource of American Ginseng Black Spot Pathogen Alternaria panax.</title>
        <authorList>
            <person name="Qiu C."/>
            <person name="Wang W."/>
            <person name="Liu Z."/>
        </authorList>
    </citation>
    <scope>NUCLEOTIDE SEQUENCE</scope>
    <source>
        <strain evidence="3">BNCC115425</strain>
    </source>
</reference>
<comment type="caution">
    <text evidence="3">The sequence shown here is derived from an EMBL/GenBank/DDBJ whole genome shotgun (WGS) entry which is preliminary data.</text>
</comment>
<keyword evidence="1" id="KW-0812">Transmembrane</keyword>
<dbReference type="Proteomes" id="UP001199106">
    <property type="component" value="Unassembled WGS sequence"/>
</dbReference>
<accession>A0AAD4F8Q6</accession>
<feature type="transmembrane region" description="Helical" evidence="1">
    <location>
        <begin position="375"/>
        <end position="394"/>
    </location>
</feature>
<organism evidence="3 4">
    <name type="scientific">Alternaria panax</name>
    <dbReference type="NCBI Taxonomy" id="48097"/>
    <lineage>
        <taxon>Eukaryota</taxon>
        <taxon>Fungi</taxon>
        <taxon>Dikarya</taxon>
        <taxon>Ascomycota</taxon>
        <taxon>Pezizomycotina</taxon>
        <taxon>Dothideomycetes</taxon>
        <taxon>Pleosporomycetidae</taxon>
        <taxon>Pleosporales</taxon>
        <taxon>Pleosporineae</taxon>
        <taxon>Pleosporaceae</taxon>
        <taxon>Alternaria</taxon>
        <taxon>Alternaria sect. Panax</taxon>
    </lineage>
</organism>
<gene>
    <name evidence="3" type="ORF">G6011_07967</name>
</gene>
<evidence type="ECO:0000313" key="3">
    <source>
        <dbReference type="EMBL" id="KAG9185423.1"/>
    </source>
</evidence>
<dbReference type="EMBL" id="JAANER010000011">
    <property type="protein sequence ID" value="KAG9185423.1"/>
    <property type="molecule type" value="Genomic_DNA"/>
</dbReference>
<feature type="transmembrane region" description="Helical" evidence="1">
    <location>
        <begin position="260"/>
        <end position="280"/>
    </location>
</feature>
<keyword evidence="1" id="KW-0472">Membrane</keyword>
<keyword evidence="4" id="KW-1185">Reference proteome</keyword>
<protein>
    <recommendedName>
        <fullName evidence="5">EF-hand domain-containing protein</fullName>
    </recommendedName>
</protein>
<evidence type="ECO:0000256" key="1">
    <source>
        <dbReference type="SAM" id="Phobius"/>
    </source>
</evidence>
<proteinExistence type="predicted"/>
<evidence type="ECO:0008006" key="5">
    <source>
        <dbReference type="Google" id="ProtNLM"/>
    </source>
</evidence>
<evidence type="ECO:0000313" key="4">
    <source>
        <dbReference type="Proteomes" id="UP001199106"/>
    </source>
</evidence>